<dbReference type="GO" id="GO:0046872">
    <property type="term" value="F:metal ion binding"/>
    <property type="evidence" value="ECO:0007669"/>
    <property type="project" value="UniProtKB-KW"/>
</dbReference>
<dbReference type="Gene3D" id="6.10.280.130">
    <property type="match status" value="1"/>
</dbReference>
<keyword evidence="4" id="KW-1133">Transmembrane helix</keyword>
<reference evidence="6" key="1">
    <citation type="submission" date="2018-06" db="EMBL/GenBank/DDBJ databases">
        <authorList>
            <person name="Zhirakovskaya E."/>
        </authorList>
    </citation>
    <scope>NUCLEOTIDE SEQUENCE</scope>
</reference>
<name>A0A3B0QYB5_9ZZZZ</name>
<dbReference type="InterPro" id="IPR032858">
    <property type="entry name" value="CcoP_N"/>
</dbReference>
<evidence type="ECO:0000256" key="4">
    <source>
        <dbReference type="SAM" id="Phobius"/>
    </source>
</evidence>
<dbReference type="InterPro" id="IPR009056">
    <property type="entry name" value="Cyt_c-like_dom"/>
</dbReference>
<keyword evidence="1" id="KW-0349">Heme</keyword>
<dbReference type="InterPro" id="IPR036909">
    <property type="entry name" value="Cyt_c-like_dom_sf"/>
</dbReference>
<evidence type="ECO:0000256" key="3">
    <source>
        <dbReference type="ARBA" id="ARBA00023004"/>
    </source>
</evidence>
<feature type="transmembrane region" description="Helical" evidence="4">
    <location>
        <begin position="38"/>
        <end position="58"/>
    </location>
</feature>
<sequence length="294" mass="32941">MRQFIPSYIRVPFIFFIIFGIVEYLIDSGEKPAFIEYPAVGLFLFLILLILIAIEAIISALENVMLQKLDGEAKAKFLASKENTFKFAWIKSTYKKLLGSKPIEEEGEIILDHNYDGIKELDNSLPPWWVYSFYISIIFAVVYLLRYHVFNGPTQIDEYETELAEAKIAIEEYKKTAKDLVDFNSVELLTDAADLSAGKEIFDTYCVACHMPDGGGGIGPNLTDKHWILGGGIKNVFKTVSEGGRSGKGMISWKQSLKPAEIAKVASYVLQFQGTTPANPKAPEGDLWNDDTQE</sequence>
<keyword evidence="2" id="KW-0479">Metal-binding</keyword>
<evidence type="ECO:0000256" key="2">
    <source>
        <dbReference type="ARBA" id="ARBA00022723"/>
    </source>
</evidence>
<feature type="transmembrane region" description="Helical" evidence="4">
    <location>
        <begin position="7"/>
        <end position="26"/>
    </location>
</feature>
<gene>
    <name evidence="6" type="ORF">MNBD_BACTEROID02-597</name>
</gene>
<evidence type="ECO:0000313" key="6">
    <source>
        <dbReference type="EMBL" id="VAV85089.1"/>
    </source>
</evidence>
<evidence type="ECO:0000256" key="1">
    <source>
        <dbReference type="ARBA" id="ARBA00022617"/>
    </source>
</evidence>
<keyword evidence="3" id="KW-0408">Iron</keyword>
<dbReference type="Pfam" id="PF13442">
    <property type="entry name" value="Cytochrome_CBB3"/>
    <property type="match status" value="1"/>
</dbReference>
<dbReference type="GO" id="GO:0009055">
    <property type="term" value="F:electron transfer activity"/>
    <property type="evidence" value="ECO:0007669"/>
    <property type="project" value="InterPro"/>
</dbReference>
<dbReference type="InterPro" id="IPR050597">
    <property type="entry name" value="Cytochrome_c_Oxidase_Subunit"/>
</dbReference>
<feature type="domain" description="Cytochrome c" evidence="5">
    <location>
        <begin position="193"/>
        <end position="273"/>
    </location>
</feature>
<feature type="transmembrane region" description="Helical" evidence="4">
    <location>
        <begin position="128"/>
        <end position="145"/>
    </location>
</feature>
<dbReference type="InterPro" id="IPR038414">
    <property type="entry name" value="CcoP_N_sf"/>
</dbReference>
<keyword evidence="4" id="KW-0472">Membrane</keyword>
<proteinExistence type="predicted"/>
<dbReference type="PANTHER" id="PTHR33751:SF1">
    <property type="entry name" value="CBB3-TYPE CYTOCHROME C OXIDASE SUBUNIT FIXP"/>
    <property type="match status" value="1"/>
</dbReference>
<evidence type="ECO:0000259" key="5">
    <source>
        <dbReference type="PROSITE" id="PS51007"/>
    </source>
</evidence>
<dbReference type="PROSITE" id="PS51007">
    <property type="entry name" value="CYTC"/>
    <property type="match status" value="1"/>
</dbReference>
<accession>A0A3B0QYB5</accession>
<keyword evidence="4" id="KW-0812">Transmembrane</keyword>
<protein>
    <submittedName>
        <fullName evidence="6">Cytochrome c oxidase (Cbb3-type) subunit CcoP</fullName>
        <ecNumber evidence="6">1.9.3.1</ecNumber>
    </submittedName>
</protein>
<dbReference type="GO" id="GO:0016491">
    <property type="term" value="F:oxidoreductase activity"/>
    <property type="evidence" value="ECO:0007669"/>
    <property type="project" value="UniProtKB-KW"/>
</dbReference>
<dbReference type="PANTHER" id="PTHR33751">
    <property type="entry name" value="CBB3-TYPE CYTOCHROME C OXIDASE SUBUNIT FIXP"/>
    <property type="match status" value="1"/>
</dbReference>
<organism evidence="6">
    <name type="scientific">hydrothermal vent metagenome</name>
    <dbReference type="NCBI Taxonomy" id="652676"/>
    <lineage>
        <taxon>unclassified sequences</taxon>
        <taxon>metagenomes</taxon>
        <taxon>ecological metagenomes</taxon>
    </lineage>
</organism>
<dbReference type="GO" id="GO:0020037">
    <property type="term" value="F:heme binding"/>
    <property type="evidence" value="ECO:0007669"/>
    <property type="project" value="InterPro"/>
</dbReference>
<dbReference type="SUPFAM" id="SSF46626">
    <property type="entry name" value="Cytochrome c"/>
    <property type="match status" value="1"/>
</dbReference>
<dbReference type="AlphaFoldDB" id="A0A3B0QYB5"/>
<dbReference type="EMBL" id="UOEB01000203">
    <property type="protein sequence ID" value="VAV85089.1"/>
    <property type="molecule type" value="Genomic_DNA"/>
</dbReference>
<keyword evidence="6" id="KW-0560">Oxidoreductase</keyword>
<dbReference type="Pfam" id="PF14715">
    <property type="entry name" value="FixP_N"/>
    <property type="match status" value="1"/>
</dbReference>
<dbReference type="Gene3D" id="1.10.760.10">
    <property type="entry name" value="Cytochrome c-like domain"/>
    <property type="match status" value="1"/>
</dbReference>
<dbReference type="EC" id="1.9.3.1" evidence="6"/>